<protein>
    <submittedName>
        <fullName evidence="1">Uncharacterized protein</fullName>
    </submittedName>
</protein>
<evidence type="ECO:0000313" key="1">
    <source>
        <dbReference type="EMBL" id="RIB23907.1"/>
    </source>
</evidence>
<sequence length="174" mass="20081">MRVSSGKENFSQGTNIGFLQPITELVDFSQQPSMNTIVIESTAGLICDQRRTLLYNVQQPFKVPIKEFDEEWWPLVTNIWVKYIVVIKTLLMEIPKKPSYAALINPLNQQRVHVEWFQDSPDHAHELDESDKLKCSQAVRVLVEKEAVKNYPAPAIHQQIYNSVILHKILQTII</sequence>
<dbReference type="AlphaFoldDB" id="A0A397VRG2"/>
<dbReference type="EMBL" id="QKWP01000239">
    <property type="protein sequence ID" value="RIB23907.1"/>
    <property type="molecule type" value="Genomic_DNA"/>
</dbReference>
<accession>A0A397VRG2</accession>
<reference evidence="1 2" key="1">
    <citation type="submission" date="2018-06" db="EMBL/GenBank/DDBJ databases">
        <title>Comparative genomics reveals the genomic features of Rhizophagus irregularis, R. cerebriforme, R. diaphanum and Gigaspora rosea, and their symbiotic lifestyle signature.</title>
        <authorList>
            <person name="Morin E."/>
            <person name="San Clemente H."/>
            <person name="Chen E.C.H."/>
            <person name="De La Providencia I."/>
            <person name="Hainaut M."/>
            <person name="Kuo A."/>
            <person name="Kohler A."/>
            <person name="Murat C."/>
            <person name="Tang N."/>
            <person name="Roy S."/>
            <person name="Loubradou J."/>
            <person name="Henrissat B."/>
            <person name="Grigoriev I.V."/>
            <person name="Corradi N."/>
            <person name="Roux C."/>
            <person name="Martin F.M."/>
        </authorList>
    </citation>
    <scope>NUCLEOTIDE SEQUENCE [LARGE SCALE GENOMIC DNA]</scope>
    <source>
        <strain evidence="1 2">DAOM 194757</strain>
    </source>
</reference>
<proteinExistence type="predicted"/>
<organism evidence="1 2">
    <name type="scientific">Gigaspora rosea</name>
    <dbReference type="NCBI Taxonomy" id="44941"/>
    <lineage>
        <taxon>Eukaryota</taxon>
        <taxon>Fungi</taxon>
        <taxon>Fungi incertae sedis</taxon>
        <taxon>Mucoromycota</taxon>
        <taxon>Glomeromycotina</taxon>
        <taxon>Glomeromycetes</taxon>
        <taxon>Diversisporales</taxon>
        <taxon>Gigasporaceae</taxon>
        <taxon>Gigaspora</taxon>
    </lineage>
</organism>
<gene>
    <name evidence="1" type="ORF">C2G38_2169988</name>
</gene>
<evidence type="ECO:0000313" key="2">
    <source>
        <dbReference type="Proteomes" id="UP000266673"/>
    </source>
</evidence>
<dbReference type="OrthoDB" id="2442944at2759"/>
<comment type="caution">
    <text evidence="1">The sequence shown here is derived from an EMBL/GenBank/DDBJ whole genome shotgun (WGS) entry which is preliminary data.</text>
</comment>
<dbReference type="STRING" id="44941.A0A397VRG2"/>
<name>A0A397VRG2_9GLOM</name>
<keyword evidence="2" id="KW-1185">Reference proteome</keyword>
<dbReference type="Proteomes" id="UP000266673">
    <property type="component" value="Unassembled WGS sequence"/>
</dbReference>